<dbReference type="InterPro" id="IPR018060">
    <property type="entry name" value="HTH_AraC"/>
</dbReference>
<dbReference type="GO" id="GO:0000976">
    <property type="term" value="F:transcription cis-regulatory region binding"/>
    <property type="evidence" value="ECO:0007669"/>
    <property type="project" value="TreeGrafter"/>
</dbReference>
<dbReference type="SMART" id="SM00342">
    <property type="entry name" value="HTH_ARAC"/>
    <property type="match status" value="1"/>
</dbReference>
<dbReference type="InterPro" id="IPR009057">
    <property type="entry name" value="Homeodomain-like_sf"/>
</dbReference>
<dbReference type="AlphaFoldDB" id="I7Z9Q5"/>
<dbReference type="Proteomes" id="UP000003704">
    <property type="component" value="Unassembled WGS sequence"/>
</dbReference>
<evidence type="ECO:0000313" key="5">
    <source>
        <dbReference type="EMBL" id="EIT68407.1"/>
    </source>
</evidence>
<evidence type="ECO:0000256" key="2">
    <source>
        <dbReference type="ARBA" id="ARBA00023125"/>
    </source>
</evidence>
<dbReference type="PROSITE" id="PS01124">
    <property type="entry name" value="HTH_ARAC_FAMILY_2"/>
    <property type="match status" value="1"/>
</dbReference>
<dbReference type="Pfam" id="PF12833">
    <property type="entry name" value="HTH_18"/>
    <property type="match status" value="1"/>
</dbReference>
<dbReference type="Pfam" id="PF12625">
    <property type="entry name" value="Arabinose_bd"/>
    <property type="match status" value="1"/>
</dbReference>
<dbReference type="PANTHER" id="PTHR47894">
    <property type="entry name" value="HTH-TYPE TRANSCRIPTIONAL REGULATOR GADX"/>
    <property type="match status" value="1"/>
</dbReference>
<keyword evidence="2" id="KW-0238">DNA-binding</keyword>
<dbReference type="OrthoDB" id="6506763at2"/>
<protein>
    <recommendedName>
        <fullName evidence="4">HTH araC/xylS-type domain-containing protein</fullName>
    </recommendedName>
</protein>
<organism evidence="5 6">
    <name type="scientific">Hydrocarboniphaga effusa AP103</name>
    <dbReference type="NCBI Taxonomy" id="1172194"/>
    <lineage>
        <taxon>Bacteria</taxon>
        <taxon>Pseudomonadati</taxon>
        <taxon>Pseudomonadota</taxon>
        <taxon>Gammaproteobacteria</taxon>
        <taxon>Nevskiales</taxon>
        <taxon>Nevskiaceae</taxon>
        <taxon>Hydrocarboniphaga</taxon>
    </lineage>
</organism>
<dbReference type="GO" id="GO:0005829">
    <property type="term" value="C:cytosol"/>
    <property type="evidence" value="ECO:0007669"/>
    <property type="project" value="TreeGrafter"/>
</dbReference>
<dbReference type="EMBL" id="AKGD01000003">
    <property type="protein sequence ID" value="EIT68407.1"/>
    <property type="molecule type" value="Genomic_DNA"/>
</dbReference>
<dbReference type="PANTHER" id="PTHR47894:SF1">
    <property type="entry name" value="HTH-TYPE TRANSCRIPTIONAL REGULATOR VQSM"/>
    <property type="match status" value="1"/>
</dbReference>
<gene>
    <name evidence="5" type="ORF">WQQ_36020</name>
</gene>
<dbReference type="GO" id="GO:0003700">
    <property type="term" value="F:DNA-binding transcription factor activity"/>
    <property type="evidence" value="ECO:0007669"/>
    <property type="project" value="InterPro"/>
</dbReference>
<accession>I7Z9Q5</accession>
<dbReference type="SUPFAM" id="SSF46689">
    <property type="entry name" value="Homeodomain-like"/>
    <property type="match status" value="1"/>
</dbReference>
<dbReference type="InterPro" id="IPR032687">
    <property type="entry name" value="AraC-type_N"/>
</dbReference>
<dbReference type="RefSeq" id="WP_007186539.1">
    <property type="nucleotide sequence ID" value="NZ_CALRWF010000022.1"/>
</dbReference>
<evidence type="ECO:0000256" key="3">
    <source>
        <dbReference type="ARBA" id="ARBA00023163"/>
    </source>
</evidence>
<proteinExistence type="predicted"/>
<evidence type="ECO:0000256" key="1">
    <source>
        <dbReference type="ARBA" id="ARBA00023015"/>
    </source>
</evidence>
<name>I7Z9Q5_9GAMM</name>
<keyword evidence="1" id="KW-0805">Transcription regulation</keyword>
<keyword evidence="6" id="KW-1185">Reference proteome</keyword>
<dbReference type="STRING" id="1172194.WQQ_36020"/>
<evidence type="ECO:0000259" key="4">
    <source>
        <dbReference type="PROSITE" id="PS01124"/>
    </source>
</evidence>
<reference evidence="5 6" key="1">
    <citation type="journal article" date="2012" name="J. Bacteriol.">
        <title>Genome Sequence of n-Alkane-Degrading Hydrocarboniphaga effusa Strain AP103T (ATCC BAA-332T).</title>
        <authorList>
            <person name="Chang H.K."/>
            <person name="Zylstra G.J."/>
            <person name="Chae J.C."/>
        </authorList>
    </citation>
    <scope>NUCLEOTIDE SEQUENCE [LARGE SCALE GENOMIC DNA]</scope>
    <source>
        <strain evidence="5 6">AP103</strain>
    </source>
</reference>
<feature type="domain" description="HTH araC/xylS-type" evidence="4">
    <location>
        <begin position="231"/>
        <end position="329"/>
    </location>
</feature>
<evidence type="ECO:0000313" key="6">
    <source>
        <dbReference type="Proteomes" id="UP000003704"/>
    </source>
</evidence>
<dbReference type="Gene3D" id="1.10.10.60">
    <property type="entry name" value="Homeodomain-like"/>
    <property type="match status" value="1"/>
</dbReference>
<keyword evidence="3" id="KW-0804">Transcription</keyword>
<comment type="caution">
    <text evidence="5">The sequence shown here is derived from an EMBL/GenBank/DDBJ whole genome shotgun (WGS) entry which is preliminary data.</text>
</comment>
<sequence>MNDSPELRDIVYTGLQRAGIDVSAVSQRLRYEVAPGVELQTRFPHAQQPDFWLAVESIAGDGDIGLHICPYMPELRAGVLAYVMLSCPTYADGFDLFCRSSRLLSDALQLSIRRSSRDAELLLQSTDVSAPQMRHTEICMTFALVRFFRHVTDGAFKPTSVSLSCTQRAPLRHYESVFDCKVSFGAERSTIEFERALLDRMSPHHIAELWKAHRKEIDKRLLKLHRADLEERVRQVLVAYLPHRRCSFDQLAAELQIPNRTLRLRLDALGTTFSDLQEGECLRIAKRMLRRERSRLEDVAEAAGYSELSALCRAFKRKTGLTPSEYRVTRGTY</sequence>